<gene>
    <name evidence="2" type="ORF">B0T16DRAFT_188611</name>
</gene>
<dbReference type="AlphaFoldDB" id="A0AA40CLV3"/>
<keyword evidence="1" id="KW-0732">Signal</keyword>
<evidence type="ECO:0000313" key="2">
    <source>
        <dbReference type="EMBL" id="KAK0643761.1"/>
    </source>
</evidence>
<name>A0AA40CLV3_9PEZI</name>
<sequence>MLTANHLTCLLSFIALSTLATAAGCDNKQGDIKLVKWNVNDACNAMRASKDHSASVWGAPMICEGSSTDKSYRFCNIGLENIFHDCSGKTKHGWFDYSWDGVTERYVCTGVSDGNDVGPCKPKGGKKPGLPTCL</sequence>
<proteinExistence type="predicted"/>
<protein>
    <recommendedName>
        <fullName evidence="4">Secreted protein</fullName>
    </recommendedName>
</protein>
<reference evidence="2" key="1">
    <citation type="submission" date="2023-06" db="EMBL/GenBank/DDBJ databases">
        <title>Genome-scale phylogeny and comparative genomics of the fungal order Sordariales.</title>
        <authorList>
            <consortium name="Lawrence Berkeley National Laboratory"/>
            <person name="Hensen N."/>
            <person name="Bonometti L."/>
            <person name="Westerberg I."/>
            <person name="Brannstrom I.O."/>
            <person name="Guillou S."/>
            <person name="Cros-Aarteil S."/>
            <person name="Calhoun S."/>
            <person name="Haridas S."/>
            <person name="Kuo A."/>
            <person name="Mondo S."/>
            <person name="Pangilinan J."/>
            <person name="Riley R."/>
            <person name="Labutti K."/>
            <person name="Andreopoulos B."/>
            <person name="Lipzen A."/>
            <person name="Chen C."/>
            <person name="Yanf M."/>
            <person name="Daum C."/>
            <person name="Ng V."/>
            <person name="Clum A."/>
            <person name="Steindorff A."/>
            <person name="Ohm R."/>
            <person name="Martin F."/>
            <person name="Silar P."/>
            <person name="Natvig D."/>
            <person name="Lalanne C."/>
            <person name="Gautier V."/>
            <person name="Ament-Velasquez S.L."/>
            <person name="Kruys A."/>
            <person name="Hutchinson M.I."/>
            <person name="Powell A.J."/>
            <person name="Barry K."/>
            <person name="Miller A.N."/>
            <person name="Grigoriev I.V."/>
            <person name="Debuchy R."/>
            <person name="Gladieux P."/>
            <person name="Thoren M.H."/>
            <person name="Johannesson H."/>
        </authorList>
    </citation>
    <scope>NUCLEOTIDE SEQUENCE</scope>
    <source>
        <strain evidence="2">SMH2532-1</strain>
    </source>
</reference>
<keyword evidence="3" id="KW-1185">Reference proteome</keyword>
<dbReference type="EMBL" id="JAULSV010000005">
    <property type="protein sequence ID" value="KAK0643761.1"/>
    <property type="molecule type" value="Genomic_DNA"/>
</dbReference>
<accession>A0AA40CLV3</accession>
<evidence type="ECO:0000313" key="3">
    <source>
        <dbReference type="Proteomes" id="UP001174936"/>
    </source>
</evidence>
<comment type="caution">
    <text evidence="2">The sequence shown here is derived from an EMBL/GenBank/DDBJ whole genome shotgun (WGS) entry which is preliminary data.</text>
</comment>
<organism evidence="2 3">
    <name type="scientific">Cercophora newfieldiana</name>
    <dbReference type="NCBI Taxonomy" id="92897"/>
    <lineage>
        <taxon>Eukaryota</taxon>
        <taxon>Fungi</taxon>
        <taxon>Dikarya</taxon>
        <taxon>Ascomycota</taxon>
        <taxon>Pezizomycotina</taxon>
        <taxon>Sordariomycetes</taxon>
        <taxon>Sordariomycetidae</taxon>
        <taxon>Sordariales</taxon>
        <taxon>Lasiosphaeriaceae</taxon>
        <taxon>Cercophora</taxon>
    </lineage>
</organism>
<feature type="signal peptide" evidence="1">
    <location>
        <begin position="1"/>
        <end position="24"/>
    </location>
</feature>
<evidence type="ECO:0008006" key="4">
    <source>
        <dbReference type="Google" id="ProtNLM"/>
    </source>
</evidence>
<feature type="chain" id="PRO_5041382622" description="Secreted protein" evidence="1">
    <location>
        <begin position="25"/>
        <end position="134"/>
    </location>
</feature>
<evidence type="ECO:0000256" key="1">
    <source>
        <dbReference type="SAM" id="SignalP"/>
    </source>
</evidence>
<dbReference type="Proteomes" id="UP001174936">
    <property type="component" value="Unassembled WGS sequence"/>
</dbReference>